<dbReference type="PROSITE" id="PS00036">
    <property type="entry name" value="BZIP_BASIC"/>
    <property type="match status" value="1"/>
</dbReference>
<feature type="domain" description="BZIP" evidence="2">
    <location>
        <begin position="65"/>
        <end position="115"/>
    </location>
</feature>
<reference evidence="3 4" key="1">
    <citation type="submission" date="2014-06" db="EMBL/GenBank/DDBJ databases">
        <authorList>
            <person name="Swart Estienne"/>
        </authorList>
    </citation>
    <scope>NUCLEOTIDE SEQUENCE [LARGE SCALE GENOMIC DNA]</scope>
    <source>
        <strain evidence="3 4">130c</strain>
    </source>
</reference>
<dbReference type="Gene3D" id="1.20.5.170">
    <property type="match status" value="1"/>
</dbReference>
<gene>
    <name evidence="3" type="primary">Contig14400.g15345</name>
    <name evidence="3" type="ORF">STYLEM_151</name>
</gene>
<evidence type="ECO:0000313" key="3">
    <source>
        <dbReference type="EMBL" id="CDW71210.1"/>
    </source>
</evidence>
<feature type="region of interest" description="Disordered" evidence="1">
    <location>
        <begin position="1"/>
        <end position="84"/>
    </location>
</feature>
<feature type="compositionally biased region" description="Polar residues" evidence="1">
    <location>
        <begin position="218"/>
        <end position="229"/>
    </location>
</feature>
<protein>
    <submittedName>
        <fullName evidence="3">Transcription factor hbp-1a-like</fullName>
    </submittedName>
</protein>
<evidence type="ECO:0000313" key="4">
    <source>
        <dbReference type="Proteomes" id="UP000039865"/>
    </source>
</evidence>
<dbReference type="Pfam" id="PF00170">
    <property type="entry name" value="bZIP_1"/>
    <property type="match status" value="1"/>
</dbReference>
<accession>A0A077ZP98</accession>
<dbReference type="PROSITE" id="PS50217">
    <property type="entry name" value="BZIP"/>
    <property type="match status" value="1"/>
</dbReference>
<feature type="region of interest" description="Disordered" evidence="1">
    <location>
        <begin position="218"/>
        <end position="257"/>
    </location>
</feature>
<dbReference type="SUPFAM" id="SSF57959">
    <property type="entry name" value="Leucine zipper domain"/>
    <property type="match status" value="1"/>
</dbReference>
<organism evidence="3 4">
    <name type="scientific">Stylonychia lemnae</name>
    <name type="common">Ciliate</name>
    <dbReference type="NCBI Taxonomy" id="5949"/>
    <lineage>
        <taxon>Eukaryota</taxon>
        <taxon>Sar</taxon>
        <taxon>Alveolata</taxon>
        <taxon>Ciliophora</taxon>
        <taxon>Intramacronucleata</taxon>
        <taxon>Spirotrichea</taxon>
        <taxon>Stichotrichia</taxon>
        <taxon>Sporadotrichida</taxon>
        <taxon>Oxytrichidae</taxon>
        <taxon>Stylonychinae</taxon>
        <taxon>Stylonychia</taxon>
    </lineage>
</organism>
<dbReference type="EMBL" id="CCKQ01000141">
    <property type="protein sequence ID" value="CDW71210.1"/>
    <property type="molecule type" value="Genomic_DNA"/>
</dbReference>
<dbReference type="InterPro" id="IPR046347">
    <property type="entry name" value="bZIP_sf"/>
</dbReference>
<feature type="compositionally biased region" description="Low complexity" evidence="1">
    <location>
        <begin position="233"/>
        <end position="248"/>
    </location>
</feature>
<proteinExistence type="predicted"/>
<dbReference type="SMART" id="SM00338">
    <property type="entry name" value="BRLZ"/>
    <property type="match status" value="1"/>
</dbReference>
<dbReference type="Proteomes" id="UP000039865">
    <property type="component" value="Unassembled WGS sequence"/>
</dbReference>
<evidence type="ECO:0000259" key="2">
    <source>
        <dbReference type="PROSITE" id="PS50217"/>
    </source>
</evidence>
<evidence type="ECO:0000256" key="1">
    <source>
        <dbReference type="SAM" id="MobiDB-lite"/>
    </source>
</evidence>
<feature type="compositionally biased region" description="Basic and acidic residues" evidence="1">
    <location>
        <begin position="37"/>
        <end position="50"/>
    </location>
</feature>
<sequence>MRTQRNPKQNNISDQTIESQQQFDDSDTYSGILGKRVRNETSTDDLKAEIEGSVDNSEDAGLDSSERRERRLQQNRKSAKKCRLKKKEEFSNMKADVMALQEENKTLKDKINEITIMLYQKMEENTSLQRKLETAQTQQMMFITQMMSQSGASNQQAHSQQMGAMGLGLPAQQSAQSMSPGIQSLYQSIISQGGNSNSSSVMQNLTLQNTLMQLLNPQGQQMQSQATAHSDSTKSSMSSSSARDQNSSMGSPKGQILNGLNIPKGCINLGLGQKPVLPNIDEDNSRVNLLALLKQLNQRKSSEEAHNFNLLSNLVSKSERKISM</sequence>
<feature type="compositionally biased region" description="Basic residues" evidence="1">
    <location>
        <begin position="73"/>
        <end position="84"/>
    </location>
</feature>
<dbReference type="InterPro" id="IPR004827">
    <property type="entry name" value="bZIP"/>
</dbReference>
<name>A0A077ZP98_STYLE</name>
<dbReference type="InParanoid" id="A0A077ZP98"/>
<feature type="compositionally biased region" description="Polar residues" evidence="1">
    <location>
        <begin position="1"/>
        <end position="23"/>
    </location>
</feature>
<dbReference type="AlphaFoldDB" id="A0A077ZP98"/>
<dbReference type="GO" id="GO:0003700">
    <property type="term" value="F:DNA-binding transcription factor activity"/>
    <property type="evidence" value="ECO:0007669"/>
    <property type="project" value="InterPro"/>
</dbReference>
<keyword evidence="4" id="KW-1185">Reference proteome</keyword>